<feature type="domain" description="PucR C-terminal helix-turn-helix" evidence="2">
    <location>
        <begin position="357"/>
        <end position="412"/>
    </location>
</feature>
<dbReference type="Gene3D" id="1.10.10.2840">
    <property type="entry name" value="PucR C-terminal helix-turn-helix domain"/>
    <property type="match status" value="1"/>
</dbReference>
<feature type="domain" description="CdaR GGDEF-like" evidence="4">
    <location>
        <begin position="184"/>
        <end position="303"/>
    </location>
</feature>
<dbReference type="RefSeq" id="WP_036413557.1">
    <property type="nucleotide sequence ID" value="NZ_LQOX01000129.1"/>
</dbReference>
<comment type="caution">
    <text evidence="5">The sequence shown here is derived from an EMBL/GenBank/DDBJ whole genome shotgun (WGS) entry which is preliminary data.</text>
</comment>
<evidence type="ECO:0000313" key="6">
    <source>
        <dbReference type="Proteomes" id="UP000193738"/>
    </source>
</evidence>
<dbReference type="PANTHER" id="PTHR33744">
    <property type="entry name" value="CARBOHYDRATE DIACID REGULATOR"/>
    <property type="match status" value="1"/>
</dbReference>
<gene>
    <name evidence="5" type="ORF">AWC07_14825</name>
</gene>
<dbReference type="Pfam" id="PF13556">
    <property type="entry name" value="HTH_30"/>
    <property type="match status" value="1"/>
</dbReference>
<evidence type="ECO:0000313" key="5">
    <source>
        <dbReference type="EMBL" id="ORV64073.1"/>
    </source>
</evidence>
<organism evidence="5 6">
    <name type="scientific">Mycobacterium gastri</name>
    <dbReference type="NCBI Taxonomy" id="1777"/>
    <lineage>
        <taxon>Bacteria</taxon>
        <taxon>Bacillati</taxon>
        <taxon>Actinomycetota</taxon>
        <taxon>Actinomycetes</taxon>
        <taxon>Mycobacteriales</taxon>
        <taxon>Mycobacteriaceae</taxon>
        <taxon>Mycobacterium</taxon>
    </lineage>
</organism>
<dbReference type="EMBL" id="LQOX01000129">
    <property type="protein sequence ID" value="ORV64073.1"/>
    <property type="molecule type" value="Genomic_DNA"/>
</dbReference>
<dbReference type="InterPro" id="IPR025736">
    <property type="entry name" value="PucR_C-HTH_dom"/>
</dbReference>
<protein>
    <submittedName>
        <fullName evidence="5">PucR family transcriptional regulator</fullName>
    </submittedName>
</protein>
<proteinExistence type="inferred from homology"/>
<dbReference type="InterPro" id="IPR051448">
    <property type="entry name" value="CdaR-like_regulators"/>
</dbReference>
<dbReference type="AlphaFoldDB" id="A0A1X1V4T4"/>
<dbReference type="InterPro" id="IPR041522">
    <property type="entry name" value="CdaR_GGDEF"/>
</dbReference>
<dbReference type="InterPro" id="IPR025751">
    <property type="entry name" value="RsbRD_N_dom"/>
</dbReference>
<dbReference type="STRING" id="1777.AWC07_14825"/>
<evidence type="ECO:0000256" key="1">
    <source>
        <dbReference type="ARBA" id="ARBA00006754"/>
    </source>
</evidence>
<dbReference type="Pfam" id="PF17853">
    <property type="entry name" value="GGDEF_2"/>
    <property type="match status" value="1"/>
</dbReference>
<dbReference type="InterPro" id="IPR042070">
    <property type="entry name" value="PucR_C-HTH_sf"/>
</dbReference>
<reference evidence="5 6" key="1">
    <citation type="submission" date="2016-01" db="EMBL/GenBank/DDBJ databases">
        <title>The new phylogeny of the genus Mycobacterium.</title>
        <authorList>
            <person name="Tarcisio F."/>
            <person name="Conor M."/>
            <person name="Antonella G."/>
            <person name="Elisabetta G."/>
            <person name="Giulia F.S."/>
            <person name="Sara T."/>
            <person name="Anna F."/>
            <person name="Clotilde B."/>
            <person name="Roberto B."/>
            <person name="Veronica D.S."/>
            <person name="Fabio R."/>
            <person name="Monica P."/>
            <person name="Olivier J."/>
            <person name="Enrico T."/>
            <person name="Nicola S."/>
        </authorList>
    </citation>
    <scope>NUCLEOTIDE SEQUENCE [LARGE SCALE GENOMIC DNA]</scope>
    <source>
        <strain evidence="5 6">DSM 43505</strain>
    </source>
</reference>
<name>A0A1X1V4T4_MYCGS</name>
<evidence type="ECO:0000259" key="4">
    <source>
        <dbReference type="Pfam" id="PF17853"/>
    </source>
</evidence>
<dbReference type="Pfam" id="PF14361">
    <property type="entry name" value="RsbRD_N"/>
    <property type="match status" value="1"/>
</dbReference>
<comment type="similarity">
    <text evidence="1">Belongs to the CdaR family.</text>
</comment>
<evidence type="ECO:0000259" key="2">
    <source>
        <dbReference type="Pfam" id="PF13556"/>
    </source>
</evidence>
<feature type="domain" description="RsbT co-antagonist protein RsbRD N-terminal" evidence="3">
    <location>
        <begin position="31"/>
        <end position="172"/>
    </location>
</feature>
<accession>A0A1X1V4T4</accession>
<dbReference type="Proteomes" id="UP000193738">
    <property type="component" value="Unassembled WGS sequence"/>
</dbReference>
<evidence type="ECO:0000259" key="3">
    <source>
        <dbReference type="Pfam" id="PF14361"/>
    </source>
</evidence>
<sequence length="423" mass="46238">MAENSHADVAIVAKAAAMIASRLDSKLNQTTRAIQTLLVGEISELRGDAQLLQLLEDTVATNVDTFFAAIRYNIPVSHVEPPTAALEYARRLAQREVSANALVRAYRLGHRAALDVVLAEIRAAGLDPKLGLDVYEQMEAVSFEYIDRISQLVVETYQDERERWVENRNSLRALRVREILSGADVDVDAMTTAIRYPLRRIHLSAIVWCPDSGNLMALGQMERFVEDLAGSIGAQNDSLFIAVDQVTGWAWIPVPPDSISTAVARIRRFAQAAADGLYLAVGDPLPGVAGFRRSHDQAQDARAVAIAPGATVRRVTAASDPELAMAALLVGNLTAARIWVGEVLGPLASTTDSDRRLRETLRVFLRTGSSYKAAAEQLHLHVNSVKYRVRRALERRGRTIAGDRLDVEVALLLCGWYGTAVLG</sequence>
<dbReference type="PANTHER" id="PTHR33744:SF1">
    <property type="entry name" value="DNA-BINDING TRANSCRIPTIONAL ACTIVATOR ADER"/>
    <property type="match status" value="1"/>
</dbReference>
<keyword evidence="6" id="KW-1185">Reference proteome</keyword>